<keyword evidence="2" id="KW-1185">Reference proteome</keyword>
<gene>
    <name evidence="1" type="ORF">O3G_MSEX005538</name>
</gene>
<reference evidence="1" key="2">
    <citation type="submission" date="2020-12" db="EMBL/GenBank/DDBJ databases">
        <authorList>
            <person name="Kanost M."/>
        </authorList>
    </citation>
    <scope>NUCLEOTIDE SEQUENCE</scope>
</reference>
<dbReference type="Proteomes" id="UP000791440">
    <property type="component" value="Unassembled WGS sequence"/>
</dbReference>
<proteinExistence type="predicted"/>
<dbReference type="EMBL" id="JH668358">
    <property type="protein sequence ID" value="KAG6448465.1"/>
    <property type="molecule type" value="Genomic_DNA"/>
</dbReference>
<evidence type="ECO:0000313" key="2">
    <source>
        <dbReference type="Proteomes" id="UP000791440"/>
    </source>
</evidence>
<comment type="caution">
    <text evidence="1">The sequence shown here is derived from an EMBL/GenBank/DDBJ whole genome shotgun (WGS) entry which is preliminary data.</text>
</comment>
<name>A0A921Z0H4_MANSE</name>
<dbReference type="AlphaFoldDB" id="A0A921Z0H4"/>
<accession>A0A921Z0H4</accession>
<reference evidence="1" key="1">
    <citation type="journal article" date="2016" name="Insect Biochem. Mol. Biol.">
        <title>Multifaceted biological insights from a draft genome sequence of the tobacco hornworm moth, Manduca sexta.</title>
        <authorList>
            <person name="Kanost M.R."/>
            <person name="Arrese E.L."/>
            <person name="Cao X."/>
            <person name="Chen Y.R."/>
            <person name="Chellapilla S."/>
            <person name="Goldsmith M.R."/>
            <person name="Grosse-Wilde E."/>
            <person name="Heckel D.G."/>
            <person name="Herndon N."/>
            <person name="Jiang H."/>
            <person name="Papanicolaou A."/>
            <person name="Qu J."/>
            <person name="Soulages J.L."/>
            <person name="Vogel H."/>
            <person name="Walters J."/>
            <person name="Waterhouse R.M."/>
            <person name="Ahn S.J."/>
            <person name="Almeida F.C."/>
            <person name="An C."/>
            <person name="Aqrawi P."/>
            <person name="Bretschneider A."/>
            <person name="Bryant W.B."/>
            <person name="Bucks S."/>
            <person name="Chao H."/>
            <person name="Chevignon G."/>
            <person name="Christen J.M."/>
            <person name="Clarke D.F."/>
            <person name="Dittmer N.T."/>
            <person name="Ferguson L.C.F."/>
            <person name="Garavelou S."/>
            <person name="Gordon K.H.J."/>
            <person name="Gunaratna R.T."/>
            <person name="Han Y."/>
            <person name="Hauser F."/>
            <person name="He Y."/>
            <person name="Heidel-Fischer H."/>
            <person name="Hirsh A."/>
            <person name="Hu Y."/>
            <person name="Jiang H."/>
            <person name="Kalra D."/>
            <person name="Klinner C."/>
            <person name="Konig C."/>
            <person name="Kovar C."/>
            <person name="Kroll A.R."/>
            <person name="Kuwar S.S."/>
            <person name="Lee S.L."/>
            <person name="Lehman R."/>
            <person name="Li K."/>
            <person name="Li Z."/>
            <person name="Liang H."/>
            <person name="Lovelace S."/>
            <person name="Lu Z."/>
            <person name="Mansfield J.H."/>
            <person name="McCulloch K.J."/>
            <person name="Mathew T."/>
            <person name="Morton B."/>
            <person name="Muzny D.M."/>
            <person name="Neunemann D."/>
            <person name="Ongeri F."/>
            <person name="Pauchet Y."/>
            <person name="Pu L.L."/>
            <person name="Pyrousis I."/>
            <person name="Rao X.J."/>
            <person name="Redding A."/>
            <person name="Roesel C."/>
            <person name="Sanchez-Gracia A."/>
            <person name="Schaack S."/>
            <person name="Shukla A."/>
            <person name="Tetreau G."/>
            <person name="Wang Y."/>
            <person name="Xiong G.H."/>
            <person name="Traut W."/>
            <person name="Walsh T.K."/>
            <person name="Worley K.C."/>
            <person name="Wu D."/>
            <person name="Wu W."/>
            <person name="Wu Y.Q."/>
            <person name="Zhang X."/>
            <person name="Zou Z."/>
            <person name="Zucker H."/>
            <person name="Briscoe A.D."/>
            <person name="Burmester T."/>
            <person name="Clem R.J."/>
            <person name="Feyereisen R."/>
            <person name="Grimmelikhuijzen C.J.P."/>
            <person name="Hamodrakas S.J."/>
            <person name="Hansson B.S."/>
            <person name="Huguet E."/>
            <person name="Jermiin L.S."/>
            <person name="Lan Q."/>
            <person name="Lehman H.K."/>
            <person name="Lorenzen M."/>
            <person name="Merzendorfer H."/>
            <person name="Michalopoulos I."/>
            <person name="Morton D.B."/>
            <person name="Muthukrishnan S."/>
            <person name="Oakeshott J.G."/>
            <person name="Palmer W."/>
            <person name="Park Y."/>
            <person name="Passarelli A.L."/>
            <person name="Rozas J."/>
            <person name="Schwartz L.M."/>
            <person name="Smith W."/>
            <person name="Southgate A."/>
            <person name="Vilcinskas A."/>
            <person name="Vogt R."/>
            <person name="Wang P."/>
            <person name="Werren J."/>
            <person name="Yu X.Q."/>
            <person name="Zhou J.J."/>
            <person name="Brown S.J."/>
            <person name="Scherer S.E."/>
            <person name="Richards S."/>
            <person name="Blissard G.W."/>
        </authorList>
    </citation>
    <scope>NUCLEOTIDE SEQUENCE</scope>
</reference>
<organism evidence="1 2">
    <name type="scientific">Manduca sexta</name>
    <name type="common">Tobacco hawkmoth</name>
    <name type="synonym">Tobacco hornworm</name>
    <dbReference type="NCBI Taxonomy" id="7130"/>
    <lineage>
        <taxon>Eukaryota</taxon>
        <taxon>Metazoa</taxon>
        <taxon>Ecdysozoa</taxon>
        <taxon>Arthropoda</taxon>
        <taxon>Hexapoda</taxon>
        <taxon>Insecta</taxon>
        <taxon>Pterygota</taxon>
        <taxon>Neoptera</taxon>
        <taxon>Endopterygota</taxon>
        <taxon>Lepidoptera</taxon>
        <taxon>Glossata</taxon>
        <taxon>Ditrysia</taxon>
        <taxon>Bombycoidea</taxon>
        <taxon>Sphingidae</taxon>
        <taxon>Sphinginae</taxon>
        <taxon>Sphingini</taxon>
        <taxon>Manduca</taxon>
    </lineage>
</organism>
<sequence>MLDFFIKFQLYKGWSRSRSGQSPNMMSIPVVLFLGFIACTYAAPEPRPLDESATTLTVPNEENYASKVDDAVDDVMKKMAANDIHGAEKSFRDFVVKAAKADLRLSDPTMMNVTYKDAERKEIGNLLRHALRKIVKEDKNTEKQIRYMLETAAKRGQLDRGFVSDLINSTLGGAQEGFSLDNNNGTTNQLCAEQDKIAITGCHLTAADNEISNDNNRTMTQQKHNPR</sequence>
<protein>
    <submittedName>
        <fullName evidence="1">Uncharacterized protein</fullName>
    </submittedName>
</protein>
<evidence type="ECO:0000313" key="1">
    <source>
        <dbReference type="EMBL" id="KAG6448465.1"/>
    </source>
</evidence>